<evidence type="ECO:0008006" key="3">
    <source>
        <dbReference type="Google" id="ProtNLM"/>
    </source>
</evidence>
<dbReference type="EMBL" id="CP029449">
    <property type="protein sequence ID" value="AWL70678.1"/>
    <property type="molecule type" value="Genomic_DNA"/>
</dbReference>
<protein>
    <recommendedName>
        <fullName evidence="3">DUF551 domain-containing protein</fullName>
    </recommendedName>
</protein>
<proteinExistence type="predicted"/>
<dbReference type="Proteomes" id="UP000245399">
    <property type="component" value="Chromosome"/>
</dbReference>
<evidence type="ECO:0000313" key="1">
    <source>
        <dbReference type="EMBL" id="AWL70678.1"/>
    </source>
</evidence>
<accession>A0AB33G9J7</accession>
<dbReference type="AlphaFoldDB" id="A0AB33G9J7"/>
<gene>
    <name evidence="1" type="ORF">DKC05_25025</name>
</gene>
<name>A0AB33G9J7_SERMA</name>
<evidence type="ECO:0000313" key="2">
    <source>
        <dbReference type="Proteomes" id="UP000245399"/>
    </source>
</evidence>
<sequence length="117" mass="13081">MDNAKDNIVTLYVQFDEPPALHSHQDVLGGHLLGVSFCDTREAETWTPVSQGSPHMHQSLLMFTSNEELLPGHFDNQGLYISEISGRPVDDEGAEVTHWMYAPEPPDMDDVEELPCC</sequence>
<reference evidence="1 2" key="1">
    <citation type="submission" date="2018-05" db="EMBL/GenBank/DDBJ databases">
        <title>Klebsiella quasipneumonaiae provides a window into carbapenemase gene transfer, plasmid rearrangements and nosocomial acquisition from the hospital environment.</title>
        <authorList>
            <person name="Mathers A.J."/>
            <person name="Vegesana K."/>
            <person name="Stoesser N."/>
            <person name="Crook D."/>
            <person name="Vaughan A."/>
            <person name="Barry K."/>
            <person name="Parikh H."/>
            <person name="Sebra R."/>
            <person name="Kotay S."/>
            <person name="Walker A.S."/>
            <person name="Sheppard A.E."/>
        </authorList>
    </citation>
    <scope>NUCLEOTIDE SEQUENCE [LARGE SCALE GENOMIC DNA]</scope>
    <source>
        <strain evidence="1 2">CAV1761</strain>
    </source>
</reference>
<dbReference type="RefSeq" id="WP_047730406.1">
    <property type="nucleotide sequence ID" value="NZ_CADDTT010000054.1"/>
</dbReference>
<organism evidence="1 2">
    <name type="scientific">Serratia marcescens</name>
    <dbReference type="NCBI Taxonomy" id="615"/>
    <lineage>
        <taxon>Bacteria</taxon>
        <taxon>Pseudomonadati</taxon>
        <taxon>Pseudomonadota</taxon>
        <taxon>Gammaproteobacteria</taxon>
        <taxon>Enterobacterales</taxon>
        <taxon>Yersiniaceae</taxon>
        <taxon>Serratia</taxon>
    </lineage>
</organism>